<keyword evidence="4" id="KW-0472">Membrane</keyword>
<dbReference type="Proteomes" id="UP000838412">
    <property type="component" value="Chromosome 7"/>
</dbReference>
<dbReference type="EC" id="3.1.1.-" evidence="3"/>
<feature type="signal peptide" evidence="3">
    <location>
        <begin position="1"/>
        <end position="27"/>
    </location>
</feature>
<dbReference type="Pfam" id="PF00135">
    <property type="entry name" value="COesterase"/>
    <property type="match status" value="1"/>
</dbReference>
<keyword evidence="2 3" id="KW-0378">Hydrolase</keyword>
<feature type="domain" description="Carboxylesterase type B" evidence="5">
    <location>
        <begin position="31"/>
        <end position="557"/>
    </location>
</feature>
<dbReference type="AlphaFoldDB" id="A0A8K0F013"/>
<evidence type="ECO:0000256" key="1">
    <source>
        <dbReference type="ARBA" id="ARBA00005964"/>
    </source>
</evidence>
<keyword evidence="7" id="KW-1185">Reference proteome</keyword>
<feature type="transmembrane region" description="Helical" evidence="4">
    <location>
        <begin position="577"/>
        <end position="596"/>
    </location>
</feature>
<comment type="similarity">
    <text evidence="1 3">Belongs to the type-B carboxylesterase/lipase family.</text>
</comment>
<dbReference type="InterPro" id="IPR002018">
    <property type="entry name" value="CarbesteraseB"/>
</dbReference>
<evidence type="ECO:0000313" key="7">
    <source>
        <dbReference type="Proteomes" id="UP000838412"/>
    </source>
</evidence>
<dbReference type="InterPro" id="IPR029058">
    <property type="entry name" value="AB_hydrolase_fold"/>
</dbReference>
<name>A0A8K0F013_BRALA</name>
<dbReference type="CDD" id="cd00312">
    <property type="entry name" value="Esterase_lipase"/>
    <property type="match status" value="1"/>
</dbReference>
<dbReference type="InterPro" id="IPR019826">
    <property type="entry name" value="Carboxylesterase_B_AS"/>
</dbReference>
<dbReference type="FunFam" id="3.40.50.1820:FF:000128">
    <property type="entry name" value="Carboxylic ester hydrolase"/>
    <property type="match status" value="1"/>
</dbReference>
<gene>
    <name evidence="6" type="primary">CES2</name>
    <name evidence="6" type="ORF">BLAG_LOCUS22138</name>
</gene>
<feature type="chain" id="PRO_5035488812" description="Carboxylic ester hydrolase" evidence="3">
    <location>
        <begin position="28"/>
        <end position="597"/>
    </location>
</feature>
<keyword evidence="4" id="KW-1133">Transmembrane helix</keyword>
<dbReference type="SUPFAM" id="SSF53474">
    <property type="entry name" value="alpha/beta-Hydrolases"/>
    <property type="match status" value="1"/>
</dbReference>
<dbReference type="PANTHER" id="PTHR43903">
    <property type="entry name" value="NEUROLIGIN"/>
    <property type="match status" value="1"/>
</dbReference>
<sequence>MAGKLTTYVHLIVTSAVLLGRRNTVYSQSPTPTVTTTYGDVRGATATISSPAVAHHAIFTFKGVPYAAPPIGSLRFRPPQPPPPWNDVLNATDFGPICPQLVTKWGNVVPNATIVDQLYDLGNYTMDENCLYLNIYTPSLSGNSLPVMLWIHGGGFTGGSSNPYRGEALSAHQNVVVVTINYRLGVLGFLPTPVENVTGNFGLLDQVRALEWVRDNIADFGGDPSKVTIFGESAGGISVSLLVLSPLTDGLFLRAISESGVATTVPTVPSNDAMVSITSSFGHSLNCSGDVDATMIECIRSKSVESLLAAQHLVSPVVDQHFLPEAPMTLLQTGRFSKVDYLLGTNNDEMGFTLTWQLFPDLSNGMTEEELFLGTSDMVDTATLYSPKADKSGLINAILEEYRDPEMPDDPIAARHQYLQSGNDYYFTAPTVLVANVQSAQSVKVYQYQFQHRPSVFWFKPPYVQADHADEVLFVFGAPLVLGSGLFTEEERNLSLDMMAYWANFARTGDPSNSDGAPTVRSLVPWPRYTADSPAYLQLRPEPAVGTALKAEKVKFWNEVVPRFLAGDTASPAARVWGNYLALSVGILCVGVFAMLF</sequence>
<dbReference type="PROSITE" id="PS00122">
    <property type="entry name" value="CARBOXYLESTERASE_B_1"/>
    <property type="match status" value="1"/>
</dbReference>
<reference evidence="6" key="1">
    <citation type="submission" date="2022-01" db="EMBL/GenBank/DDBJ databases">
        <authorList>
            <person name="Braso-Vives M."/>
        </authorList>
    </citation>
    <scope>NUCLEOTIDE SEQUENCE</scope>
</reference>
<evidence type="ECO:0000256" key="3">
    <source>
        <dbReference type="RuleBase" id="RU361235"/>
    </source>
</evidence>
<evidence type="ECO:0000259" key="5">
    <source>
        <dbReference type="Pfam" id="PF00135"/>
    </source>
</evidence>
<protein>
    <recommendedName>
        <fullName evidence="3">Carboxylic ester hydrolase</fullName>
        <ecNumber evidence="3">3.1.1.-</ecNumber>
    </recommendedName>
</protein>
<organism evidence="6 7">
    <name type="scientific">Branchiostoma lanceolatum</name>
    <name type="common">Common lancelet</name>
    <name type="synonym">Amphioxus lanceolatum</name>
    <dbReference type="NCBI Taxonomy" id="7740"/>
    <lineage>
        <taxon>Eukaryota</taxon>
        <taxon>Metazoa</taxon>
        <taxon>Chordata</taxon>
        <taxon>Cephalochordata</taxon>
        <taxon>Leptocardii</taxon>
        <taxon>Amphioxiformes</taxon>
        <taxon>Branchiostomatidae</taxon>
        <taxon>Branchiostoma</taxon>
    </lineage>
</organism>
<evidence type="ECO:0000256" key="2">
    <source>
        <dbReference type="ARBA" id="ARBA00022801"/>
    </source>
</evidence>
<accession>A0A8K0F013</accession>
<dbReference type="EMBL" id="OV696692">
    <property type="protein sequence ID" value="CAH1269509.1"/>
    <property type="molecule type" value="Genomic_DNA"/>
</dbReference>
<dbReference type="InterPro" id="IPR051093">
    <property type="entry name" value="Neuroligin/BSAL"/>
</dbReference>
<evidence type="ECO:0000313" key="6">
    <source>
        <dbReference type="EMBL" id="CAH1269509.1"/>
    </source>
</evidence>
<dbReference type="Gene3D" id="3.40.50.1820">
    <property type="entry name" value="alpha/beta hydrolase"/>
    <property type="match status" value="1"/>
</dbReference>
<dbReference type="GO" id="GO:0016787">
    <property type="term" value="F:hydrolase activity"/>
    <property type="evidence" value="ECO:0007669"/>
    <property type="project" value="UniProtKB-KW"/>
</dbReference>
<evidence type="ECO:0000256" key="4">
    <source>
        <dbReference type="SAM" id="Phobius"/>
    </source>
</evidence>
<keyword evidence="4" id="KW-0812">Transmembrane</keyword>
<proteinExistence type="inferred from homology"/>
<keyword evidence="3" id="KW-0732">Signal</keyword>
<dbReference type="OrthoDB" id="3200163at2759"/>